<feature type="transmembrane region" description="Helical" evidence="1">
    <location>
        <begin position="329"/>
        <end position="347"/>
    </location>
</feature>
<feature type="transmembrane region" description="Helical" evidence="1">
    <location>
        <begin position="16"/>
        <end position="35"/>
    </location>
</feature>
<evidence type="ECO:0000313" key="2">
    <source>
        <dbReference type="EMBL" id="MCU7693057.1"/>
    </source>
</evidence>
<feature type="transmembrane region" description="Helical" evidence="1">
    <location>
        <begin position="367"/>
        <end position="386"/>
    </location>
</feature>
<gene>
    <name evidence="2" type="ORF">OD355_00850</name>
</gene>
<dbReference type="AlphaFoldDB" id="A0AAE3LIX1"/>
<reference evidence="2" key="1">
    <citation type="submission" date="2022-10" db="EMBL/GenBank/DDBJ databases">
        <authorList>
            <person name="Kim H.S."/>
            <person name="Kim J.-S."/>
            <person name="Suh M.K."/>
            <person name="Eom M.K."/>
            <person name="Lee J.-S."/>
        </authorList>
    </citation>
    <scope>NUCLEOTIDE SEQUENCE</scope>
    <source>
        <strain evidence="2">LIP-5</strain>
    </source>
</reference>
<keyword evidence="3" id="KW-1185">Reference proteome</keyword>
<sequence>MASIKTQFEVPAKIKTWSFGVIGLGILLTVIGFLTHSGDAHGMDNFWGTLLYNSIFFTLICNAAMFFICVTTLAMGAWQIAFVRVAEAISRMVPIFGTVLLAVLLYLIFSGSHIYHWNDPAAVASDKILQHKEGFLNPTFFVIWSILTVVLWWFLGARMRKTLGENDNGMKTKESGKKYIFKSTVNASLFLVWFALTAGSVTPWLWLMSIDAHWYSTMYSWYTFASSFVAGIALIVLFVIYLKNKGYLELTNQEHLHDLGKFMFAFSIFWTYVWFSQYMLIWYANIPEETVYFKHRVQGPYRGIFYLNLIINFVAPILILMTRDSKRNYTIMTFMAVLIIFGHWIDFYQMVMASISKEHVTLGWWDFGIASIFVGVMIFFVSRFLAVKPLVPKYHPFLKESIIHHT</sequence>
<keyword evidence="1" id="KW-0472">Membrane</keyword>
<feature type="transmembrane region" description="Helical" evidence="1">
    <location>
        <begin position="93"/>
        <end position="115"/>
    </location>
</feature>
<feature type="transmembrane region" description="Helical" evidence="1">
    <location>
        <begin position="55"/>
        <end position="81"/>
    </location>
</feature>
<dbReference type="RefSeq" id="WP_263036545.1">
    <property type="nucleotide sequence ID" value="NZ_JAOTPL010000001.1"/>
</dbReference>
<organism evidence="2 3">
    <name type="scientific">Haoranjiania flava</name>
    <dbReference type="NCBI Taxonomy" id="1856322"/>
    <lineage>
        <taxon>Bacteria</taxon>
        <taxon>Pseudomonadati</taxon>
        <taxon>Bacteroidota</taxon>
        <taxon>Chitinophagia</taxon>
        <taxon>Chitinophagales</taxon>
        <taxon>Chitinophagaceae</taxon>
        <taxon>Haoranjiania</taxon>
    </lineage>
</organism>
<evidence type="ECO:0000313" key="3">
    <source>
        <dbReference type="Proteomes" id="UP001209317"/>
    </source>
</evidence>
<dbReference type="EMBL" id="JAOTPL010000001">
    <property type="protein sequence ID" value="MCU7693057.1"/>
    <property type="molecule type" value="Genomic_DNA"/>
</dbReference>
<dbReference type="PANTHER" id="PTHR43044:SF1">
    <property type="entry name" value="QUINOL:CYTOCHROME C OXIDOREDUCTASE QUINONE-BINDING SUBUNIT 2"/>
    <property type="match status" value="1"/>
</dbReference>
<keyword evidence="1" id="KW-1133">Transmembrane helix</keyword>
<dbReference type="Proteomes" id="UP001209317">
    <property type="component" value="Unassembled WGS sequence"/>
</dbReference>
<feature type="transmembrane region" description="Helical" evidence="1">
    <location>
        <begin position="135"/>
        <end position="155"/>
    </location>
</feature>
<feature type="transmembrane region" description="Helical" evidence="1">
    <location>
        <begin position="187"/>
        <end position="207"/>
    </location>
</feature>
<comment type="caution">
    <text evidence="2">The sequence shown here is derived from an EMBL/GenBank/DDBJ whole genome shotgun (WGS) entry which is preliminary data.</text>
</comment>
<accession>A0AAE3LIX1</accession>
<evidence type="ECO:0000256" key="1">
    <source>
        <dbReference type="SAM" id="Phobius"/>
    </source>
</evidence>
<feature type="transmembrane region" description="Helical" evidence="1">
    <location>
        <begin position="262"/>
        <end position="284"/>
    </location>
</feature>
<feature type="transmembrane region" description="Helical" evidence="1">
    <location>
        <begin position="219"/>
        <end position="242"/>
    </location>
</feature>
<name>A0AAE3LIX1_9BACT</name>
<proteinExistence type="predicted"/>
<feature type="transmembrane region" description="Helical" evidence="1">
    <location>
        <begin position="304"/>
        <end position="322"/>
    </location>
</feature>
<keyword evidence="1" id="KW-0812">Transmembrane</keyword>
<dbReference type="PANTHER" id="PTHR43044">
    <property type="match status" value="1"/>
</dbReference>
<protein>
    <submittedName>
        <fullName evidence="2">Quinol:cytochrome C oxidoreductase</fullName>
    </submittedName>
</protein>